<keyword evidence="1" id="KW-0694">RNA-binding</keyword>
<dbReference type="FunFam" id="3.30.2300.10:FF:000001">
    <property type="entry name" value="THUMP domain-containing protein 1"/>
    <property type="match status" value="1"/>
</dbReference>
<dbReference type="SUPFAM" id="SSF143437">
    <property type="entry name" value="THUMP domain-like"/>
    <property type="match status" value="1"/>
</dbReference>
<dbReference type="CDD" id="cd11717">
    <property type="entry name" value="THUMP_THUMPD1_like"/>
    <property type="match status" value="1"/>
</dbReference>
<dbReference type="PANTHER" id="PTHR13452">
    <property type="entry name" value="THUMP DOMAIN CONTAINING PROTEIN 1-RELATED"/>
    <property type="match status" value="1"/>
</dbReference>
<name>A0A9P7XKD7_9FUNG</name>
<gene>
    <name evidence="4" type="primary">THUMPD1</name>
    <name evidence="4" type="ORF">KI688_004585</name>
</gene>
<dbReference type="AlphaFoldDB" id="A0A9P7XKD7"/>
<dbReference type="GO" id="GO:0006400">
    <property type="term" value="P:tRNA modification"/>
    <property type="evidence" value="ECO:0007669"/>
    <property type="project" value="InterPro"/>
</dbReference>
<evidence type="ECO:0000259" key="3">
    <source>
        <dbReference type="PROSITE" id="PS51165"/>
    </source>
</evidence>
<protein>
    <submittedName>
        <fullName evidence="4">THUMP domain-containing protein 1</fullName>
    </submittedName>
</protein>
<evidence type="ECO:0000256" key="2">
    <source>
        <dbReference type="SAM" id="MobiDB-lite"/>
    </source>
</evidence>
<dbReference type="Proteomes" id="UP000707451">
    <property type="component" value="Unassembled WGS sequence"/>
</dbReference>
<evidence type="ECO:0000313" key="5">
    <source>
        <dbReference type="Proteomes" id="UP000707451"/>
    </source>
</evidence>
<dbReference type="InterPro" id="IPR004114">
    <property type="entry name" value="THUMP_dom"/>
</dbReference>
<sequence length="328" mass="36732">MGGNKRKGGAGAQDNGGKKAKVDVHKIGKYLPGGFPIDPKMKGVMVTCARGRETQAGKEACDLLSEYAQKLYGDKFNDEPEQDEDESIEDAIAREVAQAKKTKGGKKFLPLSTGTDCVIFIRAMDIEPSKLCHYVLSDLQKSGSKRTRYKKEMMSPGDDSVHWRSLANMPIRLNKYCMRFIPVDETSYANMEDIETMSERVFKPYFQAEDQNPTTFKIIPKIRHNDKVERDTLLKKLAGMAGQGQNHTVSMDDPEYIILAEVIKSICFMGVVRDYEKLKKYNIQSIFEAAQKSEEVPKGGDVKKDDDEKKEETTTSEAAPEEETASAT</sequence>
<evidence type="ECO:0000256" key="1">
    <source>
        <dbReference type="PROSITE-ProRule" id="PRU00529"/>
    </source>
</evidence>
<dbReference type="OrthoDB" id="367221at2759"/>
<feature type="region of interest" description="Disordered" evidence="2">
    <location>
        <begin position="1"/>
        <end position="20"/>
    </location>
</feature>
<dbReference type="PROSITE" id="PS51165">
    <property type="entry name" value="THUMP"/>
    <property type="match status" value="1"/>
</dbReference>
<reference evidence="4" key="1">
    <citation type="submission" date="2021-06" db="EMBL/GenBank/DDBJ databases">
        <title>Genome Sequence of Mortierella hyaline Strain SCG-10, a Cold-Adapted, Nitrate-Reducing Fungus Isolated from Soil in Minnesota, USA.</title>
        <authorList>
            <person name="Aldossari N."/>
        </authorList>
    </citation>
    <scope>NUCLEOTIDE SEQUENCE</scope>
    <source>
        <strain evidence="4">SCG-10</strain>
    </source>
</reference>
<dbReference type="SMART" id="SM00981">
    <property type="entry name" value="THUMP"/>
    <property type="match status" value="1"/>
</dbReference>
<dbReference type="GO" id="GO:0003723">
    <property type="term" value="F:RNA binding"/>
    <property type="evidence" value="ECO:0007669"/>
    <property type="project" value="UniProtKB-UniRule"/>
</dbReference>
<dbReference type="Pfam" id="PF02926">
    <property type="entry name" value="THUMP"/>
    <property type="match status" value="1"/>
</dbReference>
<feature type="compositionally biased region" description="Basic and acidic residues" evidence="2">
    <location>
        <begin position="291"/>
        <end position="313"/>
    </location>
</feature>
<feature type="region of interest" description="Disordered" evidence="2">
    <location>
        <begin position="290"/>
        <end position="328"/>
    </location>
</feature>
<dbReference type="InterPro" id="IPR040183">
    <property type="entry name" value="THUMPD1-like"/>
</dbReference>
<evidence type="ECO:0000313" key="4">
    <source>
        <dbReference type="EMBL" id="KAG9062985.1"/>
    </source>
</evidence>
<feature type="compositionally biased region" description="Acidic residues" evidence="2">
    <location>
        <begin position="319"/>
        <end position="328"/>
    </location>
</feature>
<dbReference type="EMBL" id="JAHRHY010000017">
    <property type="protein sequence ID" value="KAG9062985.1"/>
    <property type="molecule type" value="Genomic_DNA"/>
</dbReference>
<organism evidence="4 5">
    <name type="scientific">Linnemannia hyalina</name>
    <dbReference type="NCBI Taxonomy" id="64524"/>
    <lineage>
        <taxon>Eukaryota</taxon>
        <taxon>Fungi</taxon>
        <taxon>Fungi incertae sedis</taxon>
        <taxon>Mucoromycota</taxon>
        <taxon>Mortierellomycotina</taxon>
        <taxon>Mortierellomycetes</taxon>
        <taxon>Mortierellales</taxon>
        <taxon>Mortierellaceae</taxon>
        <taxon>Linnemannia</taxon>
    </lineage>
</organism>
<dbReference type="Gene3D" id="3.30.2300.10">
    <property type="entry name" value="THUMP superfamily"/>
    <property type="match status" value="1"/>
</dbReference>
<accession>A0A9P7XKD7</accession>
<feature type="domain" description="THUMP" evidence="3">
    <location>
        <begin position="156"/>
        <end position="273"/>
    </location>
</feature>
<dbReference type="PANTHER" id="PTHR13452:SF10">
    <property type="entry name" value="THUMP DOMAIN-CONTAINING PROTEIN 1"/>
    <property type="match status" value="1"/>
</dbReference>
<keyword evidence="5" id="KW-1185">Reference proteome</keyword>
<comment type="caution">
    <text evidence="4">The sequence shown here is derived from an EMBL/GenBank/DDBJ whole genome shotgun (WGS) entry which is preliminary data.</text>
</comment>
<proteinExistence type="predicted"/>